<proteinExistence type="predicted"/>
<sequence>MRAVLVRSTLVAAALTGWTGTAGAQSFELDKRLRDCLREQAHRHQGAASPKGDLKQAAGQLLGSCADDTRAWMRVCRTWGSETECARATDVRAVGALQDGAGHAKGH</sequence>
<keyword evidence="1" id="KW-0732">Signal</keyword>
<dbReference type="RefSeq" id="WP_238238627.1">
    <property type="nucleotide sequence ID" value="NZ_BPQQ01000056.1"/>
</dbReference>
<reference evidence="2" key="2">
    <citation type="submission" date="2021-08" db="EMBL/GenBank/DDBJ databases">
        <authorList>
            <person name="Tani A."/>
            <person name="Ola A."/>
            <person name="Ogura Y."/>
            <person name="Katsura K."/>
            <person name="Hayashi T."/>
        </authorList>
    </citation>
    <scope>NUCLEOTIDE SEQUENCE</scope>
    <source>
        <strain evidence="2">DSM 17168</strain>
    </source>
</reference>
<dbReference type="Proteomes" id="UP001055153">
    <property type="component" value="Unassembled WGS sequence"/>
</dbReference>
<accession>A0ABQ4SH14</accession>
<evidence type="ECO:0008006" key="4">
    <source>
        <dbReference type="Google" id="ProtNLM"/>
    </source>
</evidence>
<protein>
    <recommendedName>
        <fullName evidence="4">Secreted protein</fullName>
    </recommendedName>
</protein>
<name>A0ABQ4SH14_9HYPH</name>
<organism evidence="2 3">
    <name type="scientific">Methylobacterium isbiliense</name>
    <dbReference type="NCBI Taxonomy" id="315478"/>
    <lineage>
        <taxon>Bacteria</taxon>
        <taxon>Pseudomonadati</taxon>
        <taxon>Pseudomonadota</taxon>
        <taxon>Alphaproteobacteria</taxon>
        <taxon>Hyphomicrobiales</taxon>
        <taxon>Methylobacteriaceae</taxon>
        <taxon>Methylobacterium</taxon>
    </lineage>
</organism>
<evidence type="ECO:0000313" key="2">
    <source>
        <dbReference type="EMBL" id="GJE02417.1"/>
    </source>
</evidence>
<evidence type="ECO:0000313" key="3">
    <source>
        <dbReference type="Proteomes" id="UP001055153"/>
    </source>
</evidence>
<feature type="signal peptide" evidence="1">
    <location>
        <begin position="1"/>
        <end position="24"/>
    </location>
</feature>
<gene>
    <name evidence="2" type="ORF">GMJLKIPL_4366</name>
</gene>
<feature type="chain" id="PRO_5046103643" description="Secreted protein" evidence="1">
    <location>
        <begin position="25"/>
        <end position="107"/>
    </location>
</feature>
<keyword evidence="3" id="KW-1185">Reference proteome</keyword>
<dbReference type="EMBL" id="BPQQ01000056">
    <property type="protein sequence ID" value="GJE02417.1"/>
    <property type="molecule type" value="Genomic_DNA"/>
</dbReference>
<comment type="caution">
    <text evidence="2">The sequence shown here is derived from an EMBL/GenBank/DDBJ whole genome shotgun (WGS) entry which is preliminary data.</text>
</comment>
<reference evidence="2" key="1">
    <citation type="journal article" date="2021" name="Front. Microbiol.">
        <title>Comprehensive Comparative Genomics and Phenotyping of Methylobacterium Species.</title>
        <authorList>
            <person name="Alessa O."/>
            <person name="Ogura Y."/>
            <person name="Fujitani Y."/>
            <person name="Takami H."/>
            <person name="Hayashi T."/>
            <person name="Sahin N."/>
            <person name="Tani A."/>
        </authorList>
    </citation>
    <scope>NUCLEOTIDE SEQUENCE</scope>
    <source>
        <strain evidence="2">DSM 17168</strain>
    </source>
</reference>
<evidence type="ECO:0000256" key="1">
    <source>
        <dbReference type="SAM" id="SignalP"/>
    </source>
</evidence>